<dbReference type="AlphaFoldDB" id="A0A1E5JQN1"/>
<dbReference type="InterPro" id="IPR002469">
    <property type="entry name" value="Peptidase_S9B_N"/>
</dbReference>
<dbReference type="PATRIC" id="fig|45071.6.peg.1267"/>
<dbReference type="GO" id="GO:0008239">
    <property type="term" value="F:dipeptidyl-peptidase activity"/>
    <property type="evidence" value="ECO:0007669"/>
    <property type="project" value="TreeGrafter"/>
</dbReference>
<dbReference type="GO" id="GO:0006508">
    <property type="term" value="P:proteolysis"/>
    <property type="evidence" value="ECO:0007669"/>
    <property type="project" value="InterPro"/>
</dbReference>
<name>A0A1E5JQN1_9GAMM</name>
<dbReference type="PANTHER" id="PTHR11731">
    <property type="entry name" value="PROTEASE FAMILY S9B,C DIPEPTIDYL-PEPTIDASE IV-RELATED"/>
    <property type="match status" value="1"/>
</dbReference>
<dbReference type="Proteomes" id="UP000095229">
    <property type="component" value="Unassembled WGS sequence"/>
</dbReference>
<keyword evidence="4" id="KW-1185">Reference proteome</keyword>
<reference evidence="3 4" key="1">
    <citation type="submission" date="2016-02" db="EMBL/GenBank/DDBJ databases">
        <title>Secondary metabolites in Legionella.</title>
        <authorList>
            <person name="Tobias N.J."/>
            <person name="Bode H.B."/>
        </authorList>
    </citation>
    <scope>NUCLEOTIDE SEQUENCE [LARGE SCALE GENOMIC DNA]</scope>
    <source>
        <strain evidence="3 4">DSM 19216</strain>
    </source>
</reference>
<dbReference type="SUPFAM" id="SSF53474">
    <property type="entry name" value="alpha/beta-Hydrolases"/>
    <property type="match status" value="1"/>
</dbReference>
<feature type="domain" description="Dipeptidylpeptidase IV N-terminal" evidence="2">
    <location>
        <begin position="163"/>
        <end position="477"/>
    </location>
</feature>
<evidence type="ECO:0000259" key="2">
    <source>
        <dbReference type="Pfam" id="PF00930"/>
    </source>
</evidence>
<dbReference type="Gene3D" id="2.140.10.30">
    <property type="entry name" value="Dipeptidylpeptidase IV, N-terminal domain"/>
    <property type="match status" value="1"/>
</dbReference>
<dbReference type="STRING" id="45071.Lpar_1169"/>
<dbReference type="InterPro" id="IPR001375">
    <property type="entry name" value="Peptidase_S9_cat"/>
</dbReference>
<proteinExistence type="predicted"/>
<dbReference type="Pfam" id="PF00326">
    <property type="entry name" value="Peptidase_S9"/>
    <property type="match status" value="1"/>
</dbReference>
<dbReference type="EMBL" id="LSOG01000062">
    <property type="protein sequence ID" value="OEH46834.1"/>
    <property type="molecule type" value="Genomic_DNA"/>
</dbReference>
<feature type="domain" description="Peptidase S9 prolyl oligopeptidase catalytic" evidence="1">
    <location>
        <begin position="571"/>
        <end position="767"/>
    </location>
</feature>
<sequence length="768" mass="89192">MGMIMEKEKEKRYQKAKKFLPQNVVALLKNVQPSITWSADEQRICYRRDTIQGFEYLVFNLQNKKKEPAFDHSLLARKLAEKLNREITAFNLPINNIDFVDEHILQLHIEQFIFQYDRTTQVLSLIPEIKKPAAMSRCPTIMELWGLLPTPIAPRIRSLDECWDIYIKDYNLFLFSFDENKEYQLTVDGTATNAYAASPDTNLTSITLRRMQTVLPPMAIWSPDSKKIVTFQCNQQHVKKLPLLQYVPEDGSFRPQIYEAHIPFLSDGAIPELRLCLIDVAEKNLRIVDMPPLMPALVGSPIEAGYVWWSEDSKKVFFLKEERGNHQLSLCELDITTEEHRIILTEKSSGYVEPSQLILWQNYTQVLEKTNEFIWLSNHNGWAHLYLYDLHTGQVKNPITQGEWMVRKVVHVDTKKRWIYFLGNGKEANVDPYFRYLYRARLDGKEVQLLTPEIADHSIVFSPSWDYFVDYCSSMDSIPITKIYDKNGNEIDLLEEADFSLLHALGYKQPNSFCLKGADGETDIYGVMYFPTDFDPKKKYPIIDDVYPGPQLTRVTKTYCYDPPEYFYGCWWPQSLAELGFIVINMDGRGTPLRSRKFHEYSYQHLETAGGLEDHVAVIKSLAKQYSYMDIKRVGIIGQSAGGYAATRALFDYSEFYQVGVCVSGLQDLRSYLAFWGERYHGLPNDVDYTLQSNYPLAAQLKGKLFLIHGDLDDNVHPSNMLQLIDALIKADKNFDMLLVPNENHSLYFVNAYVWRRIWDYFVEHLKK</sequence>
<comment type="caution">
    <text evidence="3">The sequence shown here is derived from an EMBL/GenBank/DDBJ whole genome shotgun (WGS) entry which is preliminary data.</text>
</comment>
<dbReference type="InterPro" id="IPR029058">
    <property type="entry name" value="AB_hydrolase_fold"/>
</dbReference>
<dbReference type="Pfam" id="PF00930">
    <property type="entry name" value="DPPIV_N"/>
    <property type="match status" value="1"/>
</dbReference>
<evidence type="ECO:0000313" key="4">
    <source>
        <dbReference type="Proteomes" id="UP000095229"/>
    </source>
</evidence>
<protein>
    <submittedName>
        <fullName evidence="3">Prolyl tripeptidyl peptidase</fullName>
    </submittedName>
</protein>
<dbReference type="SUPFAM" id="SSF82171">
    <property type="entry name" value="DPP6 N-terminal domain-like"/>
    <property type="match status" value="1"/>
</dbReference>
<accession>A0A1E5JQN1</accession>
<dbReference type="Gene3D" id="3.40.50.1820">
    <property type="entry name" value="alpha/beta hydrolase"/>
    <property type="match status" value="1"/>
</dbReference>
<dbReference type="GO" id="GO:0008236">
    <property type="term" value="F:serine-type peptidase activity"/>
    <property type="evidence" value="ECO:0007669"/>
    <property type="project" value="InterPro"/>
</dbReference>
<evidence type="ECO:0000313" key="3">
    <source>
        <dbReference type="EMBL" id="OEH46834.1"/>
    </source>
</evidence>
<dbReference type="PANTHER" id="PTHR11731:SF193">
    <property type="entry name" value="DIPEPTIDYL PEPTIDASE 9"/>
    <property type="match status" value="1"/>
</dbReference>
<organism evidence="3 4">
    <name type="scientific">Legionella parisiensis</name>
    <dbReference type="NCBI Taxonomy" id="45071"/>
    <lineage>
        <taxon>Bacteria</taxon>
        <taxon>Pseudomonadati</taxon>
        <taxon>Pseudomonadota</taxon>
        <taxon>Gammaproteobacteria</taxon>
        <taxon>Legionellales</taxon>
        <taxon>Legionellaceae</taxon>
        <taxon>Legionella</taxon>
    </lineage>
</organism>
<evidence type="ECO:0000259" key="1">
    <source>
        <dbReference type="Pfam" id="PF00326"/>
    </source>
</evidence>
<gene>
    <name evidence="3" type="primary">ptpA_1</name>
    <name evidence="3" type="ORF">lpari_02302</name>
</gene>
<dbReference type="InterPro" id="IPR050278">
    <property type="entry name" value="Serine_Prot_S9B/DPPIV"/>
</dbReference>